<sequence>MEVTLERFARTMDKLFRPPYPSLVCIAVSGGVDSMALTHLATRYFQPRGVGVRALIVDHALRAESSQEAERVRGLVDAMGAEARVLRMHWAPGELASSMARFELAARDKRLALLSDACTRRGARHLLLAHTQDDQLETLLMRLTRGSSLRGLAGMRATRAFWRTPPPPQDSATSLPPLQLVKPLLECAKSDLYATCRAHGVEWAEDPTNHDATFTSRNAIREVLKDETLLPAALHREALIETLQAFQRKREDFETEARELVRALITSGGASVNATFGQVTFQEFTGLRHARTSALALALQHLTARIAPFEGDGYTFSIFFRIAQRIKQLDLAAGQARFSAANLDWVMTSRVQTLANTGGLPQSIYTWKVTRQKPPRWSTGELKAFRAKLSGDWTPYKLFDNRYWVRVRICGHSSAVTSNTKNDAKEPRKYMKLTELKKYQREQERQRQKEQDRLASTYRTVVIKYPNLRVNDREFLDKCLPPPGESDVISAAVRAQVTAKMVLVQPTVFVHKRESVPLEFVPVARKDAAGDASPHHQSGRPRLVRPEEDPANYDLVGCPLLLGAAASQPGDSVTVPLPDSHGLRLEIECRLKQVDDAVEDAIDGEGVTSLRVPEQQSAAADDAFKKRLEKHQEILNRIKF</sequence>
<evidence type="ECO:0000256" key="6">
    <source>
        <dbReference type="ARBA" id="ARBA00048539"/>
    </source>
</evidence>
<dbReference type="GO" id="GO:0005524">
    <property type="term" value="F:ATP binding"/>
    <property type="evidence" value="ECO:0007669"/>
    <property type="project" value="UniProtKB-KW"/>
</dbReference>
<evidence type="ECO:0000256" key="1">
    <source>
        <dbReference type="ARBA" id="ARBA00013267"/>
    </source>
</evidence>
<evidence type="ECO:0000256" key="2">
    <source>
        <dbReference type="ARBA" id="ARBA00022598"/>
    </source>
</evidence>
<dbReference type="GO" id="GO:0032267">
    <property type="term" value="F:tRNA(Ile)-lysidine synthase activity"/>
    <property type="evidence" value="ECO:0007669"/>
    <property type="project" value="UniProtKB-EC"/>
</dbReference>
<dbReference type="PANTHER" id="PTHR43033">
    <property type="entry name" value="TRNA(ILE)-LYSIDINE SYNTHASE-RELATED"/>
    <property type="match status" value="1"/>
</dbReference>
<evidence type="ECO:0000256" key="3">
    <source>
        <dbReference type="ARBA" id="ARBA00022694"/>
    </source>
</evidence>
<dbReference type="PANTHER" id="PTHR43033:SF5">
    <property type="entry name" value="TRNA(ILE)-LYSIDINE SYNTHETASE"/>
    <property type="match status" value="1"/>
</dbReference>
<evidence type="ECO:0000313" key="11">
    <source>
        <dbReference type="Proteomes" id="UP000242525"/>
    </source>
</evidence>
<dbReference type="Pfam" id="PF01171">
    <property type="entry name" value="ATP_bind_3"/>
    <property type="match status" value="1"/>
</dbReference>
<evidence type="ECO:0000259" key="9">
    <source>
        <dbReference type="Pfam" id="PF01171"/>
    </source>
</evidence>
<feature type="region of interest" description="Disordered" evidence="8">
    <location>
        <begin position="527"/>
        <end position="547"/>
    </location>
</feature>
<dbReference type="OrthoDB" id="434144at2759"/>
<dbReference type="EC" id="6.3.4.19" evidence="1"/>
<keyword evidence="5" id="KW-0067">ATP-binding</keyword>
<dbReference type="HAMAP" id="MF_01161">
    <property type="entry name" value="tRNA_Ile_lys_synt"/>
    <property type="match status" value="1"/>
</dbReference>
<gene>
    <name evidence="10" type="ORF">BN980_GECA03s05708g</name>
</gene>
<name>A0A0J9X6C8_GEOCN</name>
<dbReference type="InterPro" id="IPR011063">
    <property type="entry name" value="TilS/TtcA_N"/>
</dbReference>
<dbReference type="Proteomes" id="UP000242525">
    <property type="component" value="Unassembled WGS sequence"/>
</dbReference>
<dbReference type="InterPro" id="IPR012795">
    <property type="entry name" value="tRNA_Ile_lys_synt_N"/>
</dbReference>
<dbReference type="CDD" id="cd01992">
    <property type="entry name" value="TilS_N"/>
    <property type="match status" value="1"/>
</dbReference>
<reference evidence="10" key="1">
    <citation type="submission" date="2014-03" db="EMBL/GenBank/DDBJ databases">
        <authorList>
            <person name="Casaregola S."/>
        </authorList>
    </citation>
    <scope>NUCLEOTIDE SEQUENCE [LARGE SCALE GENOMIC DNA]</scope>
    <source>
        <strain evidence="10">CLIB 918</strain>
    </source>
</reference>
<evidence type="ECO:0000256" key="7">
    <source>
        <dbReference type="SAM" id="Coils"/>
    </source>
</evidence>
<dbReference type="GO" id="GO:0008033">
    <property type="term" value="P:tRNA processing"/>
    <property type="evidence" value="ECO:0007669"/>
    <property type="project" value="UniProtKB-KW"/>
</dbReference>
<dbReference type="SUPFAM" id="SSF52402">
    <property type="entry name" value="Adenine nucleotide alpha hydrolases-like"/>
    <property type="match status" value="1"/>
</dbReference>
<comment type="caution">
    <text evidence="10">The sequence shown here is derived from an EMBL/GenBank/DDBJ whole genome shotgun (WGS) entry which is preliminary data.</text>
</comment>
<dbReference type="InterPro" id="IPR012094">
    <property type="entry name" value="tRNA_Ile_lys_synt"/>
</dbReference>
<evidence type="ECO:0000313" key="10">
    <source>
        <dbReference type="EMBL" id="CDO52668.1"/>
    </source>
</evidence>
<evidence type="ECO:0000256" key="8">
    <source>
        <dbReference type="SAM" id="MobiDB-lite"/>
    </source>
</evidence>
<evidence type="ECO:0000256" key="5">
    <source>
        <dbReference type="ARBA" id="ARBA00022840"/>
    </source>
</evidence>
<evidence type="ECO:0000256" key="4">
    <source>
        <dbReference type="ARBA" id="ARBA00022741"/>
    </source>
</evidence>
<dbReference type="AlphaFoldDB" id="A0A0J9X6C8"/>
<keyword evidence="2" id="KW-0436">Ligase</keyword>
<accession>A0A0J9X6C8</accession>
<feature type="domain" description="tRNA(Ile)-lysidine/2-thiocytidine synthase N-terminal" evidence="9">
    <location>
        <begin position="24"/>
        <end position="222"/>
    </location>
</feature>
<dbReference type="EMBL" id="CCBN010000003">
    <property type="protein sequence ID" value="CDO52668.1"/>
    <property type="molecule type" value="Genomic_DNA"/>
</dbReference>
<organism evidence="10 11">
    <name type="scientific">Geotrichum candidum</name>
    <name type="common">Oospora lactis</name>
    <name type="synonym">Dipodascus geotrichum</name>
    <dbReference type="NCBI Taxonomy" id="1173061"/>
    <lineage>
        <taxon>Eukaryota</taxon>
        <taxon>Fungi</taxon>
        <taxon>Dikarya</taxon>
        <taxon>Ascomycota</taxon>
        <taxon>Saccharomycotina</taxon>
        <taxon>Dipodascomycetes</taxon>
        <taxon>Dipodascales</taxon>
        <taxon>Dipodascaceae</taxon>
        <taxon>Geotrichum</taxon>
    </lineage>
</organism>
<protein>
    <recommendedName>
        <fullName evidence="1">tRNA(Ile)-lysidine synthetase</fullName>
        <ecNumber evidence="1">6.3.4.19</ecNumber>
    </recommendedName>
</protein>
<dbReference type="InterPro" id="IPR014729">
    <property type="entry name" value="Rossmann-like_a/b/a_fold"/>
</dbReference>
<keyword evidence="3" id="KW-0819">tRNA processing</keyword>
<keyword evidence="4" id="KW-0547">Nucleotide-binding</keyword>
<dbReference type="NCBIfam" id="TIGR02432">
    <property type="entry name" value="lysidine_TilS_N"/>
    <property type="match status" value="1"/>
</dbReference>
<comment type="catalytic activity">
    <reaction evidence="6">
        <text>cytidine(34) in tRNA(Ile2) + L-lysine + ATP = lysidine(34) in tRNA(Ile2) + AMP + diphosphate + H(+)</text>
        <dbReference type="Rhea" id="RHEA:43744"/>
        <dbReference type="Rhea" id="RHEA-COMP:10625"/>
        <dbReference type="Rhea" id="RHEA-COMP:10670"/>
        <dbReference type="ChEBI" id="CHEBI:15378"/>
        <dbReference type="ChEBI" id="CHEBI:30616"/>
        <dbReference type="ChEBI" id="CHEBI:32551"/>
        <dbReference type="ChEBI" id="CHEBI:33019"/>
        <dbReference type="ChEBI" id="CHEBI:82748"/>
        <dbReference type="ChEBI" id="CHEBI:83665"/>
        <dbReference type="ChEBI" id="CHEBI:456215"/>
        <dbReference type="EC" id="6.3.4.19"/>
    </reaction>
</comment>
<proteinExistence type="inferred from homology"/>
<dbReference type="STRING" id="1173061.A0A0J9X6C8"/>
<keyword evidence="11" id="KW-1185">Reference proteome</keyword>
<keyword evidence="7" id="KW-0175">Coiled coil</keyword>
<feature type="coiled-coil region" evidence="7">
    <location>
        <begin position="236"/>
        <end position="263"/>
    </location>
</feature>
<dbReference type="Gene3D" id="3.40.50.620">
    <property type="entry name" value="HUPs"/>
    <property type="match status" value="1"/>
</dbReference>